<dbReference type="OrthoDB" id="115249at2"/>
<dbReference type="PROSITE" id="PS00409">
    <property type="entry name" value="PROKAR_NTER_METHYL"/>
    <property type="match status" value="1"/>
</dbReference>
<keyword evidence="1" id="KW-1133">Transmembrane helix</keyword>
<dbReference type="SUPFAM" id="SSF54523">
    <property type="entry name" value="Pili subunits"/>
    <property type="match status" value="1"/>
</dbReference>
<name>A0A235F1A5_9RHOO</name>
<keyword evidence="1" id="KW-0472">Membrane</keyword>
<evidence type="ECO:0000256" key="1">
    <source>
        <dbReference type="SAM" id="Phobius"/>
    </source>
</evidence>
<evidence type="ECO:0000313" key="2">
    <source>
        <dbReference type="EMBL" id="OYD54445.1"/>
    </source>
</evidence>
<evidence type="ECO:0000313" key="3">
    <source>
        <dbReference type="Proteomes" id="UP000215181"/>
    </source>
</evidence>
<dbReference type="NCBIfam" id="TIGR02532">
    <property type="entry name" value="IV_pilin_GFxxxE"/>
    <property type="match status" value="1"/>
</dbReference>
<dbReference type="Pfam" id="PF07963">
    <property type="entry name" value="N_methyl"/>
    <property type="match status" value="1"/>
</dbReference>
<evidence type="ECO:0008006" key="4">
    <source>
        <dbReference type="Google" id="ProtNLM"/>
    </source>
</evidence>
<dbReference type="AlphaFoldDB" id="A0A235F1A5"/>
<reference evidence="2 3" key="1">
    <citation type="submission" date="2017-07" db="EMBL/GenBank/DDBJ databases">
        <title>Thauera sp. KNDSS-Mac4 genome sequence and assembly.</title>
        <authorList>
            <person name="Mayilraj S."/>
        </authorList>
    </citation>
    <scope>NUCLEOTIDE SEQUENCE [LARGE SCALE GENOMIC DNA]</scope>
    <source>
        <strain evidence="2 3">KNDSS-Mac4</strain>
    </source>
</reference>
<dbReference type="PANTHER" id="PTHR30093">
    <property type="entry name" value="GENERAL SECRETION PATHWAY PROTEIN G"/>
    <property type="match status" value="1"/>
</dbReference>
<organism evidence="2 3">
    <name type="scientific">Thauera propionica</name>
    <dbReference type="NCBI Taxonomy" id="2019431"/>
    <lineage>
        <taxon>Bacteria</taxon>
        <taxon>Pseudomonadati</taxon>
        <taxon>Pseudomonadota</taxon>
        <taxon>Betaproteobacteria</taxon>
        <taxon>Rhodocyclales</taxon>
        <taxon>Zoogloeaceae</taxon>
        <taxon>Thauera</taxon>
    </lineage>
</organism>
<dbReference type="EMBL" id="NOIH01000007">
    <property type="protein sequence ID" value="OYD54445.1"/>
    <property type="molecule type" value="Genomic_DNA"/>
</dbReference>
<accession>A0A235F1A5</accession>
<sequence>MRLRRQLGGFTLIEMMIVVAVIAIIASIAYPNYSEYLRKGRRAECASVLLSLANAMERRFSANGWYFDDPAAPDLPFAARCPVDGGVTYYNVGFVAGAQARDRFAIQAVPAGPQTGDACGTLTINQAGVKGQAAGMEVRQCW</sequence>
<dbReference type="Gene3D" id="3.30.700.10">
    <property type="entry name" value="Glycoprotein, Type 4 Pilin"/>
    <property type="match status" value="1"/>
</dbReference>
<dbReference type="Pfam" id="PF16732">
    <property type="entry name" value="ComP_DUS"/>
    <property type="match status" value="1"/>
</dbReference>
<protein>
    <recommendedName>
        <fullName evidence="4">Pilus assembly protein PilE</fullName>
    </recommendedName>
</protein>
<proteinExistence type="predicted"/>
<gene>
    <name evidence="2" type="ORF">CGK74_06485</name>
</gene>
<comment type="caution">
    <text evidence="2">The sequence shown here is derived from an EMBL/GenBank/DDBJ whole genome shotgun (WGS) entry which is preliminary data.</text>
</comment>
<dbReference type="InterPro" id="IPR031982">
    <property type="entry name" value="PilE-like"/>
</dbReference>
<dbReference type="PANTHER" id="PTHR30093:SF47">
    <property type="entry name" value="TYPE IV PILUS NON-CORE MINOR PILIN PILE"/>
    <property type="match status" value="1"/>
</dbReference>
<feature type="transmembrane region" description="Helical" evidence="1">
    <location>
        <begin position="12"/>
        <end position="33"/>
    </location>
</feature>
<dbReference type="RefSeq" id="WP_094267682.1">
    <property type="nucleotide sequence ID" value="NZ_NOIH01000007.1"/>
</dbReference>
<dbReference type="GO" id="GO:0043683">
    <property type="term" value="P:type IV pilus assembly"/>
    <property type="evidence" value="ECO:0007669"/>
    <property type="project" value="InterPro"/>
</dbReference>
<dbReference type="Proteomes" id="UP000215181">
    <property type="component" value="Unassembled WGS sequence"/>
</dbReference>
<keyword evidence="1" id="KW-0812">Transmembrane</keyword>
<dbReference type="InterPro" id="IPR045584">
    <property type="entry name" value="Pilin-like"/>
</dbReference>
<dbReference type="InterPro" id="IPR012902">
    <property type="entry name" value="N_methyl_site"/>
</dbReference>
<keyword evidence="3" id="KW-1185">Reference proteome</keyword>